<accession>A0A1H2WCM8</accession>
<dbReference type="RefSeq" id="WP_143030531.1">
    <property type="nucleotide sequence ID" value="NZ_FNNP01000001.1"/>
</dbReference>
<dbReference type="OrthoDB" id="424374at2"/>
<evidence type="ECO:0000313" key="2">
    <source>
        <dbReference type="EMBL" id="SDW78034.1"/>
    </source>
</evidence>
<reference evidence="3" key="1">
    <citation type="submission" date="2016-10" db="EMBL/GenBank/DDBJ databases">
        <authorList>
            <person name="Varghese N."/>
            <person name="Submissions S."/>
        </authorList>
    </citation>
    <scope>NUCLEOTIDE SEQUENCE [LARGE SCALE GENOMIC DNA]</scope>
    <source>
        <strain evidence="3">DSM 27839</strain>
    </source>
</reference>
<dbReference type="STRING" id="985054.SAMN05444358_1011738"/>
<organism evidence="2 3">
    <name type="scientific">Ruegeria halocynthiae</name>
    <dbReference type="NCBI Taxonomy" id="985054"/>
    <lineage>
        <taxon>Bacteria</taxon>
        <taxon>Pseudomonadati</taxon>
        <taxon>Pseudomonadota</taxon>
        <taxon>Alphaproteobacteria</taxon>
        <taxon>Rhodobacterales</taxon>
        <taxon>Roseobacteraceae</taxon>
        <taxon>Ruegeria</taxon>
    </lineage>
</organism>
<gene>
    <name evidence="2" type="ORF">SAMN05444358_1011738</name>
</gene>
<evidence type="ECO:0000256" key="1">
    <source>
        <dbReference type="SAM" id="SignalP"/>
    </source>
</evidence>
<protein>
    <submittedName>
        <fullName evidence="2">Uncharacterized protein</fullName>
    </submittedName>
</protein>
<keyword evidence="1" id="KW-0732">Signal</keyword>
<feature type="chain" id="PRO_5010328916" evidence="1">
    <location>
        <begin position="24"/>
        <end position="188"/>
    </location>
</feature>
<sequence length="188" mass="19601">MNRALKNVLVILATIGLTTAAMAEASDDKPTPESVLFVQHADTATLSDGTLTLKGVDKNVVVFTDRPHRAAATVPIAELLRAWDEGADSFAADPPNVALVGQSDDGKPVSLVLEMSNPVLNDGAMSFQFTLIEGTEVGQIDHPYLVIDDWGWEAVTDTLAGAVNTAVGGGENQLISGVALGNSTSNTD</sequence>
<keyword evidence="3" id="KW-1185">Reference proteome</keyword>
<dbReference type="Proteomes" id="UP000183400">
    <property type="component" value="Unassembled WGS sequence"/>
</dbReference>
<dbReference type="AlphaFoldDB" id="A0A1H2WCM8"/>
<dbReference type="EMBL" id="FNNP01000001">
    <property type="protein sequence ID" value="SDW78034.1"/>
    <property type="molecule type" value="Genomic_DNA"/>
</dbReference>
<feature type="signal peptide" evidence="1">
    <location>
        <begin position="1"/>
        <end position="23"/>
    </location>
</feature>
<proteinExistence type="predicted"/>
<evidence type="ECO:0000313" key="3">
    <source>
        <dbReference type="Proteomes" id="UP000183400"/>
    </source>
</evidence>
<name>A0A1H2WCM8_9RHOB</name>